<accession>A0ABN0SUW6</accession>
<gene>
    <name evidence="2" type="ORF">GCM10009123_05690</name>
</gene>
<name>A0ABN0SUW6_9GAMM</name>
<dbReference type="RefSeq" id="WP_343986227.1">
    <property type="nucleotide sequence ID" value="NZ_BAAAFM010000001.1"/>
</dbReference>
<comment type="caution">
    <text evidence="2">The sequence shown here is derived from an EMBL/GenBank/DDBJ whole genome shotgun (WGS) entry which is preliminary data.</text>
</comment>
<keyword evidence="1" id="KW-0175">Coiled coil</keyword>
<evidence type="ECO:0000256" key="1">
    <source>
        <dbReference type="SAM" id="Coils"/>
    </source>
</evidence>
<evidence type="ECO:0000313" key="2">
    <source>
        <dbReference type="EMBL" id="GAA0201229.1"/>
    </source>
</evidence>
<reference evidence="2 3" key="1">
    <citation type="journal article" date="2019" name="Int. J. Syst. Evol. Microbiol.">
        <title>The Global Catalogue of Microorganisms (GCM) 10K type strain sequencing project: providing services to taxonomists for standard genome sequencing and annotation.</title>
        <authorList>
            <consortium name="The Broad Institute Genomics Platform"/>
            <consortium name="The Broad Institute Genome Sequencing Center for Infectious Disease"/>
            <person name="Wu L."/>
            <person name="Ma J."/>
        </authorList>
    </citation>
    <scope>NUCLEOTIDE SEQUENCE [LARGE SCALE GENOMIC DNA]</scope>
    <source>
        <strain evidence="2 3">JCM 16211</strain>
    </source>
</reference>
<dbReference type="EMBL" id="BAAAFM010000001">
    <property type="protein sequence ID" value="GAA0201229.1"/>
    <property type="molecule type" value="Genomic_DNA"/>
</dbReference>
<feature type="coiled-coil region" evidence="1">
    <location>
        <begin position="56"/>
        <end position="90"/>
    </location>
</feature>
<sequence>MKKVLAIALLLSIGLNVYQFFDQKQLNNKPKTLTPSAVEISKPPVAKSAEDDHDKTMQFESQLSELEAKINNLRAINSSQQARIEELEELVAMNNEHQIASENKSKKTPSIGPSEEEAKKAIAERNSVIETFKEQAVDGDWSYKAQEELAAIVNNSKLLSEMSFNGVECKTTICRMSVTPLHEGTGHKVNAFFSISSALRKTDYTKYSTMSDNMGDSKEVHIYIVRPQEES</sequence>
<evidence type="ECO:0000313" key="3">
    <source>
        <dbReference type="Proteomes" id="UP001501221"/>
    </source>
</evidence>
<proteinExistence type="predicted"/>
<protein>
    <submittedName>
        <fullName evidence="2">Uncharacterized protein</fullName>
    </submittedName>
</protein>
<organism evidence="2 3">
    <name type="scientific">Kangiella japonica</name>
    <dbReference type="NCBI Taxonomy" id="647384"/>
    <lineage>
        <taxon>Bacteria</taxon>
        <taxon>Pseudomonadati</taxon>
        <taxon>Pseudomonadota</taxon>
        <taxon>Gammaproteobacteria</taxon>
        <taxon>Kangiellales</taxon>
        <taxon>Kangiellaceae</taxon>
        <taxon>Kangiella</taxon>
    </lineage>
</organism>
<keyword evidence="3" id="KW-1185">Reference proteome</keyword>
<dbReference type="Proteomes" id="UP001501221">
    <property type="component" value="Unassembled WGS sequence"/>
</dbReference>